<dbReference type="AlphaFoldDB" id="A0A927R889"/>
<dbReference type="Proteomes" id="UP000649753">
    <property type="component" value="Unassembled WGS sequence"/>
</dbReference>
<dbReference type="InterPro" id="IPR001647">
    <property type="entry name" value="HTH_TetR"/>
</dbReference>
<reference evidence="7" key="1">
    <citation type="submission" date="2020-10" db="EMBL/GenBank/DDBJ databases">
        <title>Sequencing the genomes of 1000 actinobacteria strains.</title>
        <authorList>
            <person name="Klenk H.-P."/>
        </authorList>
    </citation>
    <scope>NUCLEOTIDE SEQUENCE</scope>
    <source>
        <strain evidence="7">DSM 46832</strain>
    </source>
</reference>
<dbReference type="GO" id="GO:0000976">
    <property type="term" value="F:transcription cis-regulatory region binding"/>
    <property type="evidence" value="ECO:0007669"/>
    <property type="project" value="TreeGrafter"/>
</dbReference>
<evidence type="ECO:0000256" key="2">
    <source>
        <dbReference type="ARBA" id="ARBA00023125"/>
    </source>
</evidence>
<keyword evidence="2 4" id="KW-0238">DNA-binding</keyword>
<evidence type="ECO:0000256" key="1">
    <source>
        <dbReference type="ARBA" id="ARBA00023015"/>
    </source>
</evidence>
<dbReference type="PRINTS" id="PR00455">
    <property type="entry name" value="HTHTETR"/>
</dbReference>
<proteinExistence type="predicted"/>
<dbReference type="InterPro" id="IPR050109">
    <property type="entry name" value="HTH-type_TetR-like_transc_reg"/>
</dbReference>
<comment type="caution">
    <text evidence="7">The sequence shown here is derived from an EMBL/GenBank/DDBJ whole genome shotgun (WGS) entry which is preliminary data.</text>
</comment>
<protein>
    <submittedName>
        <fullName evidence="7">AcrR family transcriptional regulator</fullName>
    </submittedName>
</protein>
<evidence type="ECO:0000256" key="4">
    <source>
        <dbReference type="PROSITE-ProRule" id="PRU00335"/>
    </source>
</evidence>
<dbReference type="SUPFAM" id="SSF48498">
    <property type="entry name" value="Tetracyclin repressor-like, C-terminal domain"/>
    <property type="match status" value="1"/>
</dbReference>
<dbReference type="Pfam" id="PF16859">
    <property type="entry name" value="TetR_C_11"/>
    <property type="match status" value="1"/>
</dbReference>
<sequence>MGADASGTAGRHRGNRHGRSEEARQSVLEAADDLLVEVGYSRLTIEGIAERAGVAKQTIYRWWSSKNDILMDAFVQDAAEALIPSDTADLRQDMRAHARKIARFLTESDAGAVFRALTAQAQHDPALAARLRFEHLGKQRSYDRLPFERAVTRGALNANTDIDLAVDQIVGPIYYRVLVSGQTASPKFTDTLVDAVLTQLSPAQTGSPHRA</sequence>
<name>A0A927R889_9ACTN</name>
<accession>A0A927R889</accession>
<dbReference type="PANTHER" id="PTHR30055">
    <property type="entry name" value="HTH-TYPE TRANSCRIPTIONAL REGULATOR RUTR"/>
    <property type="match status" value="1"/>
</dbReference>
<keyword evidence="1" id="KW-0805">Transcription regulation</keyword>
<dbReference type="Pfam" id="PF00440">
    <property type="entry name" value="TetR_N"/>
    <property type="match status" value="1"/>
</dbReference>
<dbReference type="PANTHER" id="PTHR30055:SF148">
    <property type="entry name" value="TETR-FAMILY TRANSCRIPTIONAL REGULATOR"/>
    <property type="match status" value="1"/>
</dbReference>
<evidence type="ECO:0000313" key="7">
    <source>
        <dbReference type="EMBL" id="MBE1488581.1"/>
    </source>
</evidence>
<dbReference type="EMBL" id="JADBEB010000001">
    <property type="protein sequence ID" value="MBE1488581.1"/>
    <property type="molecule type" value="Genomic_DNA"/>
</dbReference>
<dbReference type="InterPro" id="IPR036271">
    <property type="entry name" value="Tet_transcr_reg_TetR-rel_C_sf"/>
</dbReference>
<gene>
    <name evidence="7" type="ORF">H4W31_004219</name>
</gene>
<keyword evidence="8" id="KW-1185">Reference proteome</keyword>
<feature type="DNA-binding region" description="H-T-H motif" evidence="4">
    <location>
        <begin position="44"/>
        <end position="63"/>
    </location>
</feature>
<evidence type="ECO:0000313" key="8">
    <source>
        <dbReference type="Proteomes" id="UP000649753"/>
    </source>
</evidence>
<dbReference type="SUPFAM" id="SSF46689">
    <property type="entry name" value="Homeodomain-like"/>
    <property type="match status" value="1"/>
</dbReference>
<feature type="domain" description="HTH tetR-type" evidence="6">
    <location>
        <begin position="21"/>
        <end position="81"/>
    </location>
</feature>
<dbReference type="Gene3D" id="1.10.10.60">
    <property type="entry name" value="Homeodomain-like"/>
    <property type="match status" value="1"/>
</dbReference>
<dbReference type="Gene3D" id="1.10.357.10">
    <property type="entry name" value="Tetracycline Repressor, domain 2"/>
    <property type="match status" value="1"/>
</dbReference>
<dbReference type="InterPro" id="IPR009057">
    <property type="entry name" value="Homeodomain-like_sf"/>
</dbReference>
<dbReference type="PROSITE" id="PS50977">
    <property type="entry name" value="HTH_TETR_2"/>
    <property type="match status" value="1"/>
</dbReference>
<dbReference type="RefSeq" id="WP_192768213.1">
    <property type="nucleotide sequence ID" value="NZ_JADBEB010000001.1"/>
</dbReference>
<dbReference type="InterPro" id="IPR011075">
    <property type="entry name" value="TetR_C"/>
</dbReference>
<evidence type="ECO:0000256" key="3">
    <source>
        <dbReference type="ARBA" id="ARBA00023163"/>
    </source>
</evidence>
<keyword evidence="3" id="KW-0804">Transcription</keyword>
<evidence type="ECO:0000259" key="6">
    <source>
        <dbReference type="PROSITE" id="PS50977"/>
    </source>
</evidence>
<evidence type="ECO:0000256" key="5">
    <source>
        <dbReference type="SAM" id="MobiDB-lite"/>
    </source>
</evidence>
<organism evidence="7 8">
    <name type="scientific">Plantactinospora soyae</name>
    <dbReference type="NCBI Taxonomy" id="1544732"/>
    <lineage>
        <taxon>Bacteria</taxon>
        <taxon>Bacillati</taxon>
        <taxon>Actinomycetota</taxon>
        <taxon>Actinomycetes</taxon>
        <taxon>Micromonosporales</taxon>
        <taxon>Micromonosporaceae</taxon>
        <taxon>Plantactinospora</taxon>
    </lineage>
</organism>
<dbReference type="GO" id="GO:0003700">
    <property type="term" value="F:DNA-binding transcription factor activity"/>
    <property type="evidence" value="ECO:0007669"/>
    <property type="project" value="TreeGrafter"/>
</dbReference>
<feature type="region of interest" description="Disordered" evidence="5">
    <location>
        <begin position="1"/>
        <end position="23"/>
    </location>
</feature>